<sequence length="235" mass="27255">MEGYVIGVSKTEYILITCLPRHLIKEGGRLVDEQQYLFVDFEFTMPEKGKKMKGFYPEIIEAGIVAVVNDQIYEKYSSYVVPVRFPVLTERCKSFLRISQEQVNQGITFHELIQKFSSLTNGCKNTVVTWGNMDMKVLRHNCHQADLSLPFNAREVDLSMEYKRFFGDKNQTGLWKAVQEYGRDGVGKHHRALDDALTTYNIFKLVEKDKQYLHNPDKTTIGDRVDFSQLFNEFA</sequence>
<accession>A0A7X0HSN7</accession>
<proteinExistence type="predicted"/>
<dbReference type="InterPro" id="IPR013520">
    <property type="entry name" value="Ribonucl_H"/>
</dbReference>
<evidence type="ECO:0000313" key="6">
    <source>
        <dbReference type="Proteomes" id="UP000531594"/>
    </source>
</evidence>
<dbReference type="GO" id="GO:0000175">
    <property type="term" value="F:3'-5'-RNA exonuclease activity"/>
    <property type="evidence" value="ECO:0007669"/>
    <property type="project" value="InterPro"/>
</dbReference>
<evidence type="ECO:0000256" key="2">
    <source>
        <dbReference type="ARBA" id="ARBA00022801"/>
    </source>
</evidence>
<organism evidence="5 6">
    <name type="scientific">Bacillus benzoevorans</name>
    <dbReference type="NCBI Taxonomy" id="1456"/>
    <lineage>
        <taxon>Bacteria</taxon>
        <taxon>Bacillati</taxon>
        <taxon>Bacillota</taxon>
        <taxon>Bacilli</taxon>
        <taxon>Bacillales</taxon>
        <taxon>Bacillaceae</taxon>
        <taxon>Bacillus</taxon>
    </lineage>
</organism>
<keyword evidence="2" id="KW-0378">Hydrolase</keyword>
<gene>
    <name evidence="5" type="ORF">HNR53_001605</name>
</gene>
<dbReference type="InterPro" id="IPR051274">
    <property type="entry name" value="3-5_Exoribonuclease"/>
</dbReference>
<evidence type="ECO:0000256" key="1">
    <source>
        <dbReference type="ARBA" id="ARBA00022722"/>
    </source>
</evidence>
<evidence type="ECO:0000259" key="4">
    <source>
        <dbReference type="SMART" id="SM00479"/>
    </source>
</evidence>
<keyword evidence="1" id="KW-0540">Nuclease</keyword>
<dbReference type="InterPro" id="IPR036397">
    <property type="entry name" value="RNaseH_sf"/>
</dbReference>
<keyword evidence="6" id="KW-1185">Reference proteome</keyword>
<reference evidence="5 6" key="1">
    <citation type="submission" date="2020-08" db="EMBL/GenBank/DDBJ databases">
        <title>Genomic Encyclopedia of Type Strains, Phase IV (KMG-IV): sequencing the most valuable type-strain genomes for metagenomic binning, comparative biology and taxonomic classification.</title>
        <authorList>
            <person name="Goeker M."/>
        </authorList>
    </citation>
    <scope>NUCLEOTIDE SEQUENCE [LARGE SCALE GENOMIC DNA]</scope>
    <source>
        <strain evidence="5 6">DSM 5391</strain>
    </source>
</reference>
<keyword evidence="3" id="KW-0269">Exonuclease</keyword>
<comment type="caution">
    <text evidence="5">The sequence shown here is derived from an EMBL/GenBank/DDBJ whole genome shotgun (WGS) entry which is preliminary data.</text>
</comment>
<dbReference type="SMART" id="SM00479">
    <property type="entry name" value="EXOIII"/>
    <property type="match status" value="1"/>
</dbReference>
<dbReference type="PANTHER" id="PTHR23044:SF61">
    <property type="entry name" value="3'-5' EXORIBONUCLEASE 1-RELATED"/>
    <property type="match status" value="1"/>
</dbReference>
<dbReference type="InterPro" id="IPR012337">
    <property type="entry name" value="RNaseH-like_sf"/>
</dbReference>
<feature type="domain" description="Exonuclease" evidence="4">
    <location>
        <begin position="35"/>
        <end position="212"/>
    </location>
</feature>
<dbReference type="NCBIfam" id="NF005838">
    <property type="entry name" value="PRK07748.1"/>
    <property type="match status" value="1"/>
</dbReference>
<dbReference type="Proteomes" id="UP000531594">
    <property type="component" value="Unassembled WGS sequence"/>
</dbReference>
<dbReference type="Gene3D" id="3.30.420.10">
    <property type="entry name" value="Ribonuclease H-like superfamily/Ribonuclease H"/>
    <property type="match status" value="1"/>
</dbReference>
<dbReference type="InterPro" id="IPR047201">
    <property type="entry name" value="ERI-1_3'hExo-like"/>
</dbReference>
<dbReference type="AlphaFoldDB" id="A0A7X0HSN7"/>
<dbReference type="PANTHER" id="PTHR23044">
    <property type="entry name" value="3'-5' EXONUCLEASE ERI1-RELATED"/>
    <property type="match status" value="1"/>
</dbReference>
<dbReference type="EMBL" id="JACHGK010000004">
    <property type="protein sequence ID" value="MBB6444995.1"/>
    <property type="molecule type" value="Genomic_DNA"/>
</dbReference>
<dbReference type="SUPFAM" id="SSF53098">
    <property type="entry name" value="Ribonuclease H-like"/>
    <property type="match status" value="1"/>
</dbReference>
<dbReference type="GO" id="GO:0003676">
    <property type="term" value="F:nucleic acid binding"/>
    <property type="evidence" value="ECO:0007669"/>
    <property type="project" value="InterPro"/>
</dbReference>
<name>A0A7X0HSN7_9BACI</name>
<dbReference type="CDD" id="cd06133">
    <property type="entry name" value="ERI-1_3'hExo_like"/>
    <property type="match status" value="1"/>
</dbReference>
<evidence type="ECO:0000256" key="3">
    <source>
        <dbReference type="ARBA" id="ARBA00022839"/>
    </source>
</evidence>
<dbReference type="Pfam" id="PF00929">
    <property type="entry name" value="RNase_T"/>
    <property type="match status" value="1"/>
</dbReference>
<protein>
    <submittedName>
        <fullName evidence="5">Sporulation inhibitor KapD</fullName>
    </submittedName>
</protein>
<evidence type="ECO:0000313" key="5">
    <source>
        <dbReference type="EMBL" id="MBB6444995.1"/>
    </source>
</evidence>